<dbReference type="Pfam" id="PF00072">
    <property type="entry name" value="Response_reg"/>
    <property type="match status" value="1"/>
</dbReference>
<dbReference type="EMBL" id="REFR01000012">
    <property type="protein sequence ID" value="RMB04806.1"/>
    <property type="molecule type" value="Genomic_DNA"/>
</dbReference>
<dbReference type="SMART" id="SM00448">
    <property type="entry name" value="REC"/>
    <property type="match status" value="1"/>
</dbReference>
<dbReference type="InterPro" id="IPR011006">
    <property type="entry name" value="CheY-like_superfamily"/>
</dbReference>
<dbReference type="Gene3D" id="3.40.50.2300">
    <property type="match status" value="1"/>
</dbReference>
<proteinExistence type="predicted"/>
<reference evidence="3 4" key="1">
    <citation type="submission" date="2018-10" db="EMBL/GenBank/DDBJ databases">
        <title>Genomic Encyclopedia of Archaeal and Bacterial Type Strains, Phase II (KMG-II): from individual species to whole genera.</title>
        <authorList>
            <person name="Goeker M."/>
        </authorList>
    </citation>
    <scope>NUCLEOTIDE SEQUENCE [LARGE SCALE GENOMIC DNA]</scope>
    <source>
        <strain evidence="3 4">DSM 25217</strain>
    </source>
</reference>
<keyword evidence="4" id="KW-1185">Reference proteome</keyword>
<dbReference type="AlphaFoldDB" id="A0A3M0CDJ4"/>
<dbReference type="GO" id="GO:0000160">
    <property type="term" value="P:phosphorelay signal transduction system"/>
    <property type="evidence" value="ECO:0007669"/>
    <property type="project" value="InterPro"/>
</dbReference>
<dbReference type="OrthoDB" id="9786548at2"/>
<dbReference type="InterPro" id="IPR052048">
    <property type="entry name" value="ST_Response_Regulator"/>
</dbReference>
<accession>A0A3M0CDJ4</accession>
<feature type="domain" description="Response regulatory" evidence="2">
    <location>
        <begin position="11"/>
        <end position="134"/>
    </location>
</feature>
<feature type="modified residue" description="4-aspartylphosphate" evidence="1">
    <location>
        <position position="61"/>
    </location>
</feature>
<comment type="caution">
    <text evidence="3">The sequence shown here is derived from an EMBL/GenBank/DDBJ whole genome shotgun (WGS) entry which is preliminary data.</text>
</comment>
<sequence length="136" mass="14976">MTVQMGFEPFSILLVDDEVVVRGLVKAMLEKLGFAQVDEAADGSAALRKLDQNSYSLILCDVHMEPIGGIDFLKALRQGANVRYSPSKSRTPVIFLSGSADTDDLYKARQLGVQSYILKPVVFDALKKRLSKVLKV</sequence>
<protein>
    <submittedName>
        <fullName evidence="3">Two-component system chemotaxis response regulator CheY</fullName>
    </submittedName>
</protein>
<dbReference type="InParanoid" id="A0A3M0CDJ4"/>
<dbReference type="PANTHER" id="PTHR43228">
    <property type="entry name" value="TWO-COMPONENT RESPONSE REGULATOR"/>
    <property type="match status" value="1"/>
</dbReference>
<evidence type="ECO:0000256" key="1">
    <source>
        <dbReference type="PROSITE-ProRule" id="PRU00169"/>
    </source>
</evidence>
<dbReference type="PANTHER" id="PTHR43228:SF1">
    <property type="entry name" value="TWO-COMPONENT RESPONSE REGULATOR ARR22"/>
    <property type="match status" value="1"/>
</dbReference>
<evidence type="ECO:0000313" key="4">
    <source>
        <dbReference type="Proteomes" id="UP000271227"/>
    </source>
</evidence>
<evidence type="ECO:0000259" key="2">
    <source>
        <dbReference type="PROSITE" id="PS50110"/>
    </source>
</evidence>
<dbReference type="SUPFAM" id="SSF52172">
    <property type="entry name" value="CheY-like"/>
    <property type="match status" value="1"/>
</dbReference>
<keyword evidence="1" id="KW-0597">Phosphoprotein</keyword>
<organism evidence="3 4">
    <name type="scientific">Eilatimonas milleporae</name>
    <dbReference type="NCBI Taxonomy" id="911205"/>
    <lineage>
        <taxon>Bacteria</taxon>
        <taxon>Pseudomonadati</taxon>
        <taxon>Pseudomonadota</taxon>
        <taxon>Alphaproteobacteria</taxon>
        <taxon>Kordiimonadales</taxon>
        <taxon>Kordiimonadaceae</taxon>
        <taxon>Eilatimonas</taxon>
    </lineage>
</organism>
<gene>
    <name evidence="3" type="ORF">BXY39_2372</name>
</gene>
<name>A0A3M0CDJ4_9PROT</name>
<dbReference type="RefSeq" id="WP_121939072.1">
    <property type="nucleotide sequence ID" value="NZ_REFR01000012.1"/>
</dbReference>
<dbReference type="PROSITE" id="PS50110">
    <property type="entry name" value="RESPONSE_REGULATORY"/>
    <property type="match status" value="1"/>
</dbReference>
<dbReference type="InterPro" id="IPR001789">
    <property type="entry name" value="Sig_transdc_resp-reg_receiver"/>
</dbReference>
<dbReference type="Proteomes" id="UP000271227">
    <property type="component" value="Unassembled WGS sequence"/>
</dbReference>
<evidence type="ECO:0000313" key="3">
    <source>
        <dbReference type="EMBL" id="RMB04806.1"/>
    </source>
</evidence>